<dbReference type="STRING" id="1168289.GCA_000259075_01382"/>
<name>A0A2T0XBN1_9BACT</name>
<comment type="caution">
    <text evidence="1">The sequence shown here is derived from an EMBL/GenBank/DDBJ whole genome shotgun (WGS) entry which is preliminary data.</text>
</comment>
<organism evidence="1 2">
    <name type="scientific">Marinilabilia salmonicolor</name>
    <dbReference type="NCBI Taxonomy" id="989"/>
    <lineage>
        <taxon>Bacteria</taxon>
        <taxon>Pseudomonadati</taxon>
        <taxon>Bacteroidota</taxon>
        <taxon>Bacteroidia</taxon>
        <taxon>Marinilabiliales</taxon>
        <taxon>Marinilabiliaceae</taxon>
        <taxon>Marinilabilia</taxon>
    </lineage>
</organism>
<proteinExistence type="predicted"/>
<evidence type="ECO:0000313" key="2">
    <source>
        <dbReference type="Proteomes" id="UP000252733"/>
    </source>
</evidence>
<keyword evidence="2" id="KW-1185">Reference proteome</keyword>
<evidence type="ECO:0000313" key="1">
    <source>
        <dbReference type="EMBL" id="RCW37530.1"/>
    </source>
</evidence>
<protein>
    <submittedName>
        <fullName evidence="1">Uncharacterized protein</fullName>
    </submittedName>
</protein>
<dbReference type="AlphaFoldDB" id="A0A2T0XBN1"/>
<dbReference type="EMBL" id="QPIZ01000005">
    <property type="protein sequence ID" value="RCW37530.1"/>
    <property type="molecule type" value="Genomic_DNA"/>
</dbReference>
<accession>A0A2T0XBN1</accession>
<reference evidence="1 2" key="1">
    <citation type="submission" date="2018-07" db="EMBL/GenBank/DDBJ databases">
        <title>Freshwater and sediment microbial communities from various areas in North America, analyzing microbe dynamics in response to fracking.</title>
        <authorList>
            <person name="Lamendella R."/>
        </authorList>
    </citation>
    <scope>NUCLEOTIDE SEQUENCE [LARGE SCALE GENOMIC DNA]</scope>
    <source>
        <strain evidence="1 2">160A</strain>
    </source>
</reference>
<sequence>MNFCDEMVKQQEIWTTADEIDEGNSELFSNQFYRGRSYFAVG</sequence>
<gene>
    <name evidence="1" type="ORF">DFO77_10538</name>
</gene>
<dbReference type="Proteomes" id="UP000252733">
    <property type="component" value="Unassembled WGS sequence"/>
</dbReference>